<evidence type="ECO:0000313" key="1">
    <source>
        <dbReference type="EMBL" id="OQX14555.1"/>
    </source>
</evidence>
<gene>
    <name evidence="1" type="ORF">BWK73_09170</name>
</gene>
<protein>
    <submittedName>
        <fullName evidence="1">Uncharacterized protein</fullName>
    </submittedName>
</protein>
<organism evidence="1 2">
    <name type="scientific">Thiothrix lacustris</name>
    <dbReference type="NCBI Taxonomy" id="525917"/>
    <lineage>
        <taxon>Bacteria</taxon>
        <taxon>Pseudomonadati</taxon>
        <taxon>Pseudomonadota</taxon>
        <taxon>Gammaproteobacteria</taxon>
        <taxon>Thiotrichales</taxon>
        <taxon>Thiotrichaceae</taxon>
        <taxon>Thiothrix</taxon>
    </lineage>
</organism>
<dbReference type="AlphaFoldDB" id="A0A1Y1QV22"/>
<reference evidence="1 2" key="1">
    <citation type="submission" date="2017-01" db="EMBL/GenBank/DDBJ databases">
        <title>Novel large sulfur bacteria in the metagenomes of groundwater-fed chemosynthetic microbial mats in the Lake Huron basin.</title>
        <authorList>
            <person name="Sharrar A.M."/>
            <person name="Flood B.E."/>
            <person name="Bailey J.V."/>
            <person name="Jones D.S."/>
            <person name="Biddanda B."/>
            <person name="Ruberg S.A."/>
            <person name="Marcus D.N."/>
            <person name="Dick G.J."/>
        </authorList>
    </citation>
    <scope>NUCLEOTIDE SEQUENCE [LARGE SCALE GENOMIC DNA]</scope>
    <source>
        <strain evidence="1">A8</strain>
    </source>
</reference>
<comment type="caution">
    <text evidence="1">The sequence shown here is derived from an EMBL/GenBank/DDBJ whole genome shotgun (WGS) entry which is preliminary data.</text>
</comment>
<accession>A0A1Y1QV22</accession>
<name>A0A1Y1QV22_9GAMM</name>
<evidence type="ECO:0000313" key="2">
    <source>
        <dbReference type="Proteomes" id="UP000192491"/>
    </source>
</evidence>
<proteinExistence type="predicted"/>
<dbReference type="EMBL" id="MTEJ01000027">
    <property type="protein sequence ID" value="OQX14555.1"/>
    <property type="molecule type" value="Genomic_DNA"/>
</dbReference>
<dbReference type="Proteomes" id="UP000192491">
    <property type="component" value="Unassembled WGS sequence"/>
</dbReference>
<sequence length="120" mass="13138">MAIKRDTTLITDAISQIDFTGNVTPVAWYTAITVNNPDTGKPMSDVIAITLLSELVTRSKFVNVPSADFVTQSAKFLSEPINIIEQAVARLVDAKLVMMDEKYIQPRVEVILAITTKGVV</sequence>